<dbReference type="AlphaFoldDB" id="A0A2P4Q7F7"/>
<dbReference type="EMBL" id="AUPC02000082">
    <property type="protein sequence ID" value="POG73574.1"/>
    <property type="molecule type" value="Genomic_DNA"/>
</dbReference>
<proteinExistence type="predicted"/>
<evidence type="ECO:0000313" key="2">
    <source>
        <dbReference type="Proteomes" id="UP000018888"/>
    </source>
</evidence>
<organism evidence="1 2">
    <name type="scientific">Rhizophagus irregularis (strain DAOM 181602 / DAOM 197198 / MUCL 43194)</name>
    <name type="common">Arbuscular mycorrhizal fungus</name>
    <name type="synonym">Glomus intraradices</name>
    <dbReference type="NCBI Taxonomy" id="747089"/>
    <lineage>
        <taxon>Eukaryota</taxon>
        <taxon>Fungi</taxon>
        <taxon>Fungi incertae sedis</taxon>
        <taxon>Mucoromycota</taxon>
        <taxon>Glomeromycotina</taxon>
        <taxon>Glomeromycetes</taxon>
        <taxon>Glomerales</taxon>
        <taxon>Glomeraceae</taxon>
        <taxon>Rhizophagus</taxon>
    </lineage>
</organism>
<keyword evidence="2" id="KW-1185">Reference proteome</keyword>
<reference evidence="1 2" key="2">
    <citation type="journal article" date="2018" name="New Phytol.">
        <title>High intraspecific genome diversity in the model arbuscular mycorrhizal symbiont Rhizophagus irregularis.</title>
        <authorList>
            <person name="Chen E.C.H."/>
            <person name="Morin E."/>
            <person name="Beaudet D."/>
            <person name="Noel J."/>
            <person name="Yildirir G."/>
            <person name="Ndikumana S."/>
            <person name="Charron P."/>
            <person name="St-Onge C."/>
            <person name="Giorgi J."/>
            <person name="Kruger M."/>
            <person name="Marton T."/>
            <person name="Ropars J."/>
            <person name="Grigoriev I.V."/>
            <person name="Hainaut M."/>
            <person name="Henrissat B."/>
            <person name="Roux C."/>
            <person name="Martin F."/>
            <person name="Corradi N."/>
        </authorList>
    </citation>
    <scope>NUCLEOTIDE SEQUENCE [LARGE SCALE GENOMIC DNA]</scope>
    <source>
        <strain evidence="1 2">DAOM 197198</strain>
    </source>
</reference>
<reference evidence="1 2" key="1">
    <citation type="journal article" date="2013" name="Proc. Natl. Acad. Sci. U.S.A.">
        <title>Genome of an arbuscular mycorrhizal fungus provides insight into the oldest plant symbiosis.</title>
        <authorList>
            <person name="Tisserant E."/>
            <person name="Malbreil M."/>
            <person name="Kuo A."/>
            <person name="Kohler A."/>
            <person name="Symeonidi A."/>
            <person name="Balestrini R."/>
            <person name="Charron P."/>
            <person name="Duensing N."/>
            <person name="Frei Dit Frey N."/>
            <person name="Gianinazzi-Pearson V."/>
            <person name="Gilbert L.B."/>
            <person name="Handa Y."/>
            <person name="Herr J.R."/>
            <person name="Hijri M."/>
            <person name="Koul R."/>
            <person name="Kawaguchi M."/>
            <person name="Krajinski F."/>
            <person name="Lammers P.J."/>
            <person name="Masclaux F.G."/>
            <person name="Murat C."/>
            <person name="Morin E."/>
            <person name="Ndikumana S."/>
            <person name="Pagni M."/>
            <person name="Petitpierre D."/>
            <person name="Requena N."/>
            <person name="Rosikiewicz P."/>
            <person name="Riley R."/>
            <person name="Saito K."/>
            <person name="San Clemente H."/>
            <person name="Shapiro H."/>
            <person name="van Tuinen D."/>
            <person name="Becard G."/>
            <person name="Bonfante P."/>
            <person name="Paszkowski U."/>
            <person name="Shachar-Hill Y.Y."/>
            <person name="Tuskan G.A."/>
            <person name="Young P.W."/>
            <person name="Sanders I.R."/>
            <person name="Henrissat B."/>
            <person name="Rensing S.A."/>
            <person name="Grigoriev I.V."/>
            <person name="Corradi N."/>
            <person name="Roux C."/>
            <person name="Martin F."/>
        </authorList>
    </citation>
    <scope>NUCLEOTIDE SEQUENCE [LARGE SCALE GENOMIC DNA]</scope>
    <source>
        <strain evidence="1 2">DAOM 197198</strain>
    </source>
</reference>
<name>A0A2P4Q7F7_RHIID</name>
<accession>A0A2P4Q7F7</accession>
<evidence type="ECO:0000313" key="1">
    <source>
        <dbReference type="EMBL" id="POG73574.1"/>
    </source>
</evidence>
<sequence>MNSNKRNKSVLCPIIPFHRKKNTRRQVEQASKLKEKFNQLFIWHIVNQQPQSNISHSRELTRYNLITIFSNSIQSSIPINTTMTNRSFDVK</sequence>
<gene>
    <name evidence="1" type="ORF">GLOIN_2v1585942</name>
</gene>
<comment type="caution">
    <text evidence="1">The sequence shown here is derived from an EMBL/GenBank/DDBJ whole genome shotgun (WGS) entry which is preliminary data.</text>
</comment>
<protein>
    <submittedName>
        <fullName evidence="1">Uncharacterized protein</fullName>
    </submittedName>
</protein>
<dbReference type="Proteomes" id="UP000018888">
    <property type="component" value="Unassembled WGS sequence"/>
</dbReference>